<dbReference type="GO" id="GO:0046872">
    <property type="term" value="F:metal ion binding"/>
    <property type="evidence" value="ECO:0007669"/>
    <property type="project" value="UniProtKB-KW"/>
</dbReference>
<dbReference type="PANTHER" id="PTHR12001:SF85">
    <property type="entry name" value="SHORT CHAIN ISOPRENYL DIPHOSPHATE SYNTHASE"/>
    <property type="match status" value="1"/>
</dbReference>
<reference evidence="7 10" key="3">
    <citation type="submission" date="2018-10" db="EMBL/GenBank/DDBJ databases">
        <title>Propionibacterium australiense Genome Sequencing and Assembly.</title>
        <authorList>
            <person name="Bernier A.-M."/>
            <person name="Bernard K."/>
        </authorList>
    </citation>
    <scope>NUCLEOTIDE SEQUENCE [LARGE SCALE GENOMIC DNA]</scope>
    <source>
        <strain evidence="7 10">NML98A078</strain>
    </source>
</reference>
<evidence type="ECO:0000256" key="3">
    <source>
        <dbReference type="ARBA" id="ARBA00022679"/>
    </source>
</evidence>
<dbReference type="SFLD" id="SFLDS00005">
    <property type="entry name" value="Isoprenoid_Synthase_Type_I"/>
    <property type="match status" value="1"/>
</dbReference>
<dbReference type="GO" id="GO:0008299">
    <property type="term" value="P:isoprenoid biosynthetic process"/>
    <property type="evidence" value="ECO:0007669"/>
    <property type="project" value="InterPro"/>
</dbReference>
<organism evidence="8 9">
    <name type="scientific">Propionibacterium australiense</name>
    <dbReference type="NCBI Taxonomy" id="119981"/>
    <lineage>
        <taxon>Bacteria</taxon>
        <taxon>Bacillati</taxon>
        <taxon>Actinomycetota</taxon>
        <taxon>Actinomycetes</taxon>
        <taxon>Propionibacteriales</taxon>
        <taxon>Propionibacteriaceae</taxon>
        <taxon>Propionibacterium</taxon>
    </lineage>
</organism>
<keyword evidence="4" id="KW-0479">Metal-binding</keyword>
<name>A0A383S696_9ACTN</name>
<keyword evidence="9" id="KW-1185">Reference proteome</keyword>
<dbReference type="Proteomes" id="UP000263928">
    <property type="component" value="Unassembled WGS sequence"/>
</dbReference>
<proteinExistence type="inferred from homology"/>
<protein>
    <submittedName>
        <fullName evidence="8">Isoprenoid synthase domain</fullName>
    </submittedName>
    <submittedName>
        <fullName evidence="7">Polyprenyl synthetase family protein</fullName>
    </submittedName>
</protein>
<dbReference type="PANTHER" id="PTHR12001">
    <property type="entry name" value="GERANYLGERANYL PYROPHOSPHATE SYNTHASE"/>
    <property type="match status" value="1"/>
</dbReference>
<evidence type="ECO:0000256" key="4">
    <source>
        <dbReference type="ARBA" id="ARBA00022723"/>
    </source>
</evidence>
<evidence type="ECO:0000256" key="6">
    <source>
        <dbReference type="RuleBase" id="RU004466"/>
    </source>
</evidence>
<evidence type="ECO:0000313" key="7">
    <source>
        <dbReference type="EMBL" id="RLP09611.1"/>
    </source>
</evidence>
<dbReference type="EMBL" id="UNQJ01000009">
    <property type="protein sequence ID" value="SYZ33508.1"/>
    <property type="molecule type" value="Genomic_DNA"/>
</dbReference>
<dbReference type="Pfam" id="PF00348">
    <property type="entry name" value="polyprenyl_synt"/>
    <property type="match status" value="1"/>
</dbReference>
<sequence>MSVTLAPGMTGSWAEQYKAWFPFARQAVLETVDRWDTAAEIRKLAGTDLTDEMTELLLRDWYQPFRSYLNRTGKMIRPVLVCLTARSLGVDPVKAPSFVAMAEIIHSASLVLDDIADDSDLRRGGPTAHRMVGVRTAGALGSSWLNMCFDILANSQSVLRDNSRRRLGRELAWEHWVTGLGTTIDTMWPSEESMVHDPLEYLQSVVHRSTSYTYRMPFKIGASLANADDRAFSAYSRLGEEIGLAFQVIDDQLNVAPVTEEWGKTNAEDITAGKVTLQVLLALRRADRKRAAELVRILRANTTDQSELRSAVDIMRECGALTEAREIADKHLDACLRIVSDMDFLHSDDRELWCSFISYLSNRDR</sequence>
<dbReference type="InterPro" id="IPR033749">
    <property type="entry name" value="Polyprenyl_synt_CS"/>
</dbReference>
<comment type="cofactor">
    <cofactor evidence="1">
        <name>Mg(2+)</name>
        <dbReference type="ChEBI" id="CHEBI:18420"/>
    </cofactor>
</comment>
<evidence type="ECO:0000313" key="9">
    <source>
        <dbReference type="Proteomes" id="UP000263928"/>
    </source>
</evidence>
<dbReference type="InterPro" id="IPR000092">
    <property type="entry name" value="Polyprenyl_synt"/>
</dbReference>
<comment type="similarity">
    <text evidence="2 6">Belongs to the FPP/GGPP synthase family.</text>
</comment>
<keyword evidence="3 6" id="KW-0808">Transferase</keyword>
<dbReference type="PROSITE" id="PS00723">
    <property type="entry name" value="POLYPRENYL_SYNTHASE_1"/>
    <property type="match status" value="1"/>
</dbReference>
<dbReference type="AlphaFoldDB" id="A0A383S696"/>
<dbReference type="Gene3D" id="1.10.600.10">
    <property type="entry name" value="Farnesyl Diphosphate Synthase"/>
    <property type="match status" value="1"/>
</dbReference>
<reference evidence="8" key="1">
    <citation type="submission" date="2018-08" db="EMBL/GenBank/DDBJ databases">
        <authorList>
            <person name="Ferrada E.E."/>
            <person name="Latorre B.A."/>
        </authorList>
    </citation>
    <scope>NUCLEOTIDE SEQUENCE [LARGE SCALE GENOMIC DNA]</scope>
    <source>
        <strain evidence="8">Propionibacterium_australiense1</strain>
    </source>
</reference>
<dbReference type="GO" id="GO:0004659">
    <property type="term" value="F:prenyltransferase activity"/>
    <property type="evidence" value="ECO:0007669"/>
    <property type="project" value="InterPro"/>
</dbReference>
<evidence type="ECO:0000256" key="2">
    <source>
        <dbReference type="ARBA" id="ARBA00006706"/>
    </source>
</evidence>
<evidence type="ECO:0000256" key="5">
    <source>
        <dbReference type="ARBA" id="ARBA00022842"/>
    </source>
</evidence>
<dbReference type="Proteomes" id="UP000279336">
    <property type="component" value="Unassembled WGS sequence"/>
</dbReference>
<dbReference type="SUPFAM" id="SSF48576">
    <property type="entry name" value="Terpenoid synthases"/>
    <property type="match status" value="1"/>
</dbReference>
<reference evidence="9" key="2">
    <citation type="submission" date="2018-08" db="EMBL/GenBank/DDBJ databases">
        <authorList>
            <person name="Hornung B."/>
        </authorList>
    </citation>
    <scope>NUCLEOTIDE SEQUENCE [LARGE SCALE GENOMIC DNA]</scope>
</reference>
<dbReference type="EMBL" id="RCIW01000010">
    <property type="protein sequence ID" value="RLP09611.1"/>
    <property type="molecule type" value="Genomic_DNA"/>
</dbReference>
<dbReference type="RefSeq" id="WP_119161856.1">
    <property type="nucleotide sequence ID" value="NZ_LR134442.1"/>
</dbReference>
<evidence type="ECO:0000256" key="1">
    <source>
        <dbReference type="ARBA" id="ARBA00001946"/>
    </source>
</evidence>
<evidence type="ECO:0000313" key="8">
    <source>
        <dbReference type="EMBL" id="SYZ33508.1"/>
    </source>
</evidence>
<dbReference type="OrthoDB" id="4497239at2"/>
<keyword evidence="5" id="KW-0460">Magnesium</keyword>
<dbReference type="InterPro" id="IPR008949">
    <property type="entry name" value="Isoprenoid_synthase_dom_sf"/>
</dbReference>
<gene>
    <name evidence="7" type="ORF">D7U36_07380</name>
    <name evidence="8" type="ORF">PROPAUS_1427</name>
</gene>
<evidence type="ECO:0000313" key="10">
    <source>
        <dbReference type="Proteomes" id="UP000279336"/>
    </source>
</evidence>
<accession>A0A383S696</accession>